<evidence type="ECO:0000256" key="7">
    <source>
        <dbReference type="ARBA" id="ARBA00023139"/>
    </source>
</evidence>
<evidence type="ECO:0000256" key="9">
    <source>
        <dbReference type="SAM" id="SignalP"/>
    </source>
</evidence>
<proteinExistence type="inferred from homology"/>
<evidence type="ECO:0000256" key="2">
    <source>
        <dbReference type="ARBA" id="ARBA00008520"/>
    </source>
</evidence>
<keyword evidence="6" id="KW-0472">Membrane</keyword>
<evidence type="ECO:0000256" key="5">
    <source>
        <dbReference type="ARBA" id="ARBA00022764"/>
    </source>
</evidence>
<evidence type="ECO:0000256" key="1">
    <source>
        <dbReference type="ARBA" id="ARBA00004418"/>
    </source>
</evidence>
<comment type="caution">
    <text evidence="10">The sequence shown here is derived from an EMBL/GenBank/DDBJ whole genome shotgun (WGS) entry which is preliminary data.</text>
</comment>
<name>A0ABQ5WDQ1_9HYPH</name>
<feature type="signal peptide" evidence="9">
    <location>
        <begin position="1"/>
        <end position="23"/>
    </location>
</feature>
<gene>
    <name evidence="10" type="ORF">GCM10010862_53510</name>
</gene>
<evidence type="ECO:0000256" key="8">
    <source>
        <dbReference type="ARBA" id="ARBA00023288"/>
    </source>
</evidence>
<reference evidence="11" key="1">
    <citation type="journal article" date="2019" name="Int. J. Syst. Evol. Microbiol.">
        <title>The Global Catalogue of Microorganisms (GCM) 10K type strain sequencing project: providing services to taxonomists for standard genome sequencing and annotation.</title>
        <authorList>
            <consortium name="The Broad Institute Genomics Platform"/>
            <consortium name="The Broad Institute Genome Sequencing Center for Infectious Disease"/>
            <person name="Wu L."/>
            <person name="Ma J."/>
        </authorList>
    </citation>
    <scope>NUCLEOTIDE SEQUENCE [LARGE SCALE GENOMIC DNA]</scope>
    <source>
        <strain evidence="11">NBRC 112416</strain>
    </source>
</reference>
<accession>A0ABQ5WDQ1</accession>
<organism evidence="10 11">
    <name type="scientific">Devosia nitrariae</name>
    <dbReference type="NCBI Taxonomy" id="2071872"/>
    <lineage>
        <taxon>Bacteria</taxon>
        <taxon>Pseudomonadati</taxon>
        <taxon>Pseudomonadota</taxon>
        <taxon>Alphaproteobacteria</taxon>
        <taxon>Hyphomicrobiales</taxon>
        <taxon>Devosiaceae</taxon>
        <taxon>Devosia</taxon>
    </lineage>
</organism>
<dbReference type="PANTHER" id="PTHR43649">
    <property type="entry name" value="ARABINOSE-BINDING PROTEIN-RELATED"/>
    <property type="match status" value="1"/>
</dbReference>
<sequence length="580" mass="64928">MKTNLLVTVATAAVMTYAAPAVADMAAAEKWIDSEFQPSTLSRDEQLEQMQWFIEAAEPYAGMEINVLSEGIPTHEYEAQVLTRAFEEITGIRVNHQILGEGEVVQAVQTQMQTNRNLYDAYVNDSDLIGTHSRLQSAVNLTDYMEGDGAEVTDPMLDLDDFMGISFTTGPDGKVWQLPDQQFANLYWFRADWFEREDLKEQFQAKYGYELGVPVNWSAYEDIAQFFSEDVREIDGVRIYGHMDYGKRAPDLGWRMTDAWLSMAGSGSPGLPNGRPIDEWGIRMEEGSCNPQGASVSRGGETNGPASVYAIRKWDEWLRAYAPPGAADYDFYQSLPALAQGNVAQQIFWYTAFLADMVKPQSEGNNTVDEEGTPLWKMAPSPHGPYWQDGQKLGYQDVGSWTLFKSTPPDRMAAAWLYAQFVVSKTVSLKKAHTGLTIVRDSDIRHESFTERAPKLGGWVEFYRSPDRVLWSPTGVNVPDYPKLAQLWWQQIGDVNSGAFTAQEAMDRLAAEMDTTMARMQAADEANNTYGGCGPRLNPEVDPAEWLGKEGGPHAALENEKPPGETIAYDELVKRWTENQ</sequence>
<dbReference type="InterPro" id="IPR006059">
    <property type="entry name" value="SBP"/>
</dbReference>
<keyword evidence="5" id="KW-0574">Periplasm</keyword>
<comment type="subcellular location">
    <subcellularLocation>
        <location evidence="1">Periplasm</location>
    </subcellularLocation>
</comment>
<evidence type="ECO:0000256" key="3">
    <source>
        <dbReference type="ARBA" id="ARBA00022475"/>
    </source>
</evidence>
<feature type="chain" id="PRO_5045438059" evidence="9">
    <location>
        <begin position="24"/>
        <end position="580"/>
    </location>
</feature>
<dbReference type="PIRSF" id="PIRSF035859">
    <property type="entry name" value="ABC_tp_sb"/>
    <property type="match status" value="1"/>
</dbReference>
<dbReference type="SUPFAM" id="SSF53850">
    <property type="entry name" value="Periplasmic binding protein-like II"/>
    <property type="match status" value="1"/>
</dbReference>
<dbReference type="Proteomes" id="UP001156691">
    <property type="component" value="Unassembled WGS sequence"/>
</dbReference>
<evidence type="ECO:0000256" key="6">
    <source>
        <dbReference type="ARBA" id="ARBA00023136"/>
    </source>
</evidence>
<comment type="similarity">
    <text evidence="2">Belongs to the bacterial solute-binding protein 1 family.</text>
</comment>
<dbReference type="Gene3D" id="3.40.190.10">
    <property type="entry name" value="Periplasmic binding protein-like II"/>
    <property type="match status" value="2"/>
</dbReference>
<dbReference type="RefSeq" id="WP_284343491.1">
    <property type="nucleotide sequence ID" value="NZ_BSNS01000034.1"/>
</dbReference>
<dbReference type="InterPro" id="IPR050490">
    <property type="entry name" value="Bact_solute-bd_prot1"/>
</dbReference>
<evidence type="ECO:0000313" key="10">
    <source>
        <dbReference type="EMBL" id="GLQ58092.1"/>
    </source>
</evidence>
<evidence type="ECO:0000256" key="4">
    <source>
        <dbReference type="ARBA" id="ARBA00022729"/>
    </source>
</evidence>
<dbReference type="InterPro" id="IPR014597">
    <property type="entry name" value="ABC_tp_sb"/>
</dbReference>
<keyword evidence="4 9" id="KW-0732">Signal</keyword>
<keyword evidence="8" id="KW-0449">Lipoprotein</keyword>
<dbReference type="PANTHER" id="PTHR43649:SF33">
    <property type="entry name" value="POLYGALACTURONAN_RHAMNOGALACTURONAN-BINDING PROTEIN YTCQ"/>
    <property type="match status" value="1"/>
</dbReference>
<keyword evidence="3" id="KW-1003">Cell membrane</keyword>
<protein>
    <submittedName>
        <fullName evidence="10">ABC transporter substrate-binding protein</fullName>
    </submittedName>
</protein>
<dbReference type="EMBL" id="BSNS01000034">
    <property type="protein sequence ID" value="GLQ58092.1"/>
    <property type="molecule type" value="Genomic_DNA"/>
</dbReference>
<keyword evidence="11" id="KW-1185">Reference proteome</keyword>
<dbReference type="Pfam" id="PF01547">
    <property type="entry name" value="SBP_bac_1"/>
    <property type="match status" value="1"/>
</dbReference>
<evidence type="ECO:0000313" key="11">
    <source>
        <dbReference type="Proteomes" id="UP001156691"/>
    </source>
</evidence>
<keyword evidence="7" id="KW-0564">Palmitate</keyword>